<keyword evidence="10" id="KW-1185">Reference proteome</keyword>
<reference evidence="9 10" key="1">
    <citation type="submission" date="2023-08" db="EMBL/GenBank/DDBJ databases">
        <title>Characterization of two Paracoccaceae strains isolated from Phycosphere and proposal of Xinfangfangia lacusdiani sp. nov.</title>
        <authorList>
            <person name="Deng Y."/>
            <person name="Zhang Y.Q."/>
        </authorList>
    </citation>
    <scope>NUCLEOTIDE SEQUENCE [LARGE SCALE GENOMIC DNA]</scope>
    <source>
        <strain evidence="9 10">CPCC 101601</strain>
    </source>
</reference>
<feature type="signal peptide" evidence="7">
    <location>
        <begin position="1"/>
        <end position="22"/>
    </location>
</feature>
<feature type="transmembrane region" description="Helical" evidence="7">
    <location>
        <begin position="110"/>
        <end position="128"/>
    </location>
</feature>
<feature type="domain" description="CcmH/CycL/Ccl2/NrfF N-terminal" evidence="8">
    <location>
        <begin position="20"/>
        <end position="152"/>
    </location>
</feature>
<dbReference type="InterPro" id="IPR038297">
    <property type="entry name" value="CcmH/CycL/NrfF/Ccl2_sf"/>
</dbReference>
<keyword evidence="4 7" id="KW-0732">Signal</keyword>
<organism evidence="9 10">
    <name type="scientific">Pseudogemmobacter lacusdianii</name>
    <dbReference type="NCBI Taxonomy" id="3069608"/>
    <lineage>
        <taxon>Bacteria</taxon>
        <taxon>Pseudomonadati</taxon>
        <taxon>Pseudomonadota</taxon>
        <taxon>Alphaproteobacteria</taxon>
        <taxon>Rhodobacterales</taxon>
        <taxon>Paracoccaceae</taxon>
        <taxon>Pseudogemmobacter</taxon>
    </lineage>
</organism>
<dbReference type="CDD" id="cd16378">
    <property type="entry name" value="CcmH_N"/>
    <property type="match status" value="1"/>
</dbReference>
<evidence type="ECO:0000256" key="1">
    <source>
        <dbReference type="ARBA" id="ARBA00010342"/>
    </source>
</evidence>
<proteinExistence type="inferred from homology"/>
<dbReference type="InterPro" id="IPR005616">
    <property type="entry name" value="CcmH/CycL/Ccl2/NrfF_N"/>
</dbReference>
<keyword evidence="7" id="KW-1133">Transmembrane helix</keyword>
<sequence>MMRFGKALLVAGALIVAPQALIPVWAVQPDEVLDDPVLETRARAISRSVRCPVCQGESIDDSDARISRDLRLIIRERLLAGDSDSEILDFLVARYGEFVLFDPPKSGTNLILWLAGPVTLLVAGGVLLSTRRKTRGEEPLTAAEQARLDEILKR</sequence>
<evidence type="ECO:0000256" key="4">
    <source>
        <dbReference type="ARBA" id="ARBA00022729"/>
    </source>
</evidence>
<comment type="similarity">
    <text evidence="1 7">Belongs to the CcmH/CycL/Ccl2/NrfF family.</text>
</comment>
<evidence type="ECO:0000313" key="10">
    <source>
        <dbReference type="Proteomes" id="UP001239680"/>
    </source>
</evidence>
<comment type="function">
    <text evidence="7">Possible subunit of a heme lyase.</text>
</comment>
<keyword evidence="2 7" id="KW-0349">Heme</keyword>
<dbReference type="PANTHER" id="PTHR47870">
    <property type="entry name" value="CYTOCHROME C-TYPE BIOGENESIS PROTEIN CCMH"/>
    <property type="match status" value="1"/>
</dbReference>
<evidence type="ECO:0000313" key="9">
    <source>
        <dbReference type="EMBL" id="MDQ2067993.1"/>
    </source>
</evidence>
<comment type="caution">
    <text evidence="9">The sequence shown here is derived from an EMBL/GenBank/DDBJ whole genome shotgun (WGS) entry which is preliminary data.</text>
</comment>
<dbReference type="RefSeq" id="WP_306681706.1">
    <property type="nucleotide sequence ID" value="NZ_JAVDBT010000020.1"/>
</dbReference>
<keyword evidence="3 7" id="KW-0479">Metal-binding</keyword>
<dbReference type="EMBL" id="JAVDBT010000020">
    <property type="protein sequence ID" value="MDQ2067993.1"/>
    <property type="molecule type" value="Genomic_DNA"/>
</dbReference>
<dbReference type="InterPro" id="IPR051263">
    <property type="entry name" value="C-type_cytochrome_biogenesis"/>
</dbReference>
<dbReference type="Gene3D" id="1.10.8.640">
    <property type="entry name" value="Cytochrome C biogenesis protein"/>
    <property type="match status" value="1"/>
</dbReference>
<evidence type="ECO:0000256" key="2">
    <source>
        <dbReference type="ARBA" id="ARBA00022617"/>
    </source>
</evidence>
<evidence type="ECO:0000256" key="5">
    <source>
        <dbReference type="ARBA" id="ARBA00022748"/>
    </source>
</evidence>
<accession>A0ABU0W2I6</accession>
<dbReference type="Pfam" id="PF03918">
    <property type="entry name" value="CcmH"/>
    <property type="match status" value="1"/>
</dbReference>
<keyword evidence="7" id="KW-0812">Transmembrane</keyword>
<keyword evidence="6 7" id="KW-0408">Iron</keyword>
<evidence type="ECO:0000256" key="6">
    <source>
        <dbReference type="ARBA" id="ARBA00023004"/>
    </source>
</evidence>
<keyword evidence="5" id="KW-0201">Cytochrome c-type biogenesis</keyword>
<evidence type="ECO:0000259" key="8">
    <source>
        <dbReference type="Pfam" id="PF03918"/>
    </source>
</evidence>
<evidence type="ECO:0000256" key="3">
    <source>
        <dbReference type="ARBA" id="ARBA00022723"/>
    </source>
</evidence>
<dbReference type="PANTHER" id="PTHR47870:SF1">
    <property type="entry name" value="CYTOCHROME C-TYPE BIOGENESIS PROTEIN CCMH"/>
    <property type="match status" value="1"/>
</dbReference>
<name>A0ABU0W2I6_9RHOB</name>
<dbReference type="Proteomes" id="UP001239680">
    <property type="component" value="Unassembled WGS sequence"/>
</dbReference>
<evidence type="ECO:0000256" key="7">
    <source>
        <dbReference type="RuleBase" id="RU364112"/>
    </source>
</evidence>
<gene>
    <name evidence="9" type="ORF">Q9295_16585</name>
</gene>
<feature type="chain" id="PRO_5044975202" description="Cytochrome c-type biogenesis protein" evidence="7">
    <location>
        <begin position="23"/>
        <end position="154"/>
    </location>
</feature>
<keyword evidence="7" id="KW-0472">Membrane</keyword>
<protein>
    <recommendedName>
        <fullName evidence="7">Cytochrome c-type biogenesis protein</fullName>
    </recommendedName>
</protein>